<evidence type="ECO:0000313" key="2">
    <source>
        <dbReference type="Proteomes" id="UP001239257"/>
    </source>
</evidence>
<accession>A0AAX3U9D9</accession>
<dbReference type="Proteomes" id="UP001239257">
    <property type="component" value="Chromosome 2"/>
</dbReference>
<protein>
    <submittedName>
        <fullName evidence="1">DUF2971 domain-containing protein</fullName>
    </submittedName>
</protein>
<reference evidence="1" key="1">
    <citation type="submission" date="2022-02" db="EMBL/GenBank/DDBJ databases">
        <title>Emergence and expansion in Europe of a Vibrio aestuarianus clonal complex pathogenic for oysters.</title>
        <authorList>
            <person name="Mesnil A."/>
            <person name="Travers M.-A."/>
        </authorList>
    </citation>
    <scope>NUCLEOTIDE SEQUENCE</scope>
    <source>
        <strain evidence="1">U29</strain>
    </source>
</reference>
<gene>
    <name evidence="1" type="ORF">PYE51_16120</name>
</gene>
<dbReference type="RefSeq" id="WP_301067762.1">
    <property type="nucleotide sequence ID" value="NZ_CP118710.1"/>
</dbReference>
<organism evidence="1 2">
    <name type="scientific">Vibrio aestuarianus</name>
    <dbReference type="NCBI Taxonomy" id="28171"/>
    <lineage>
        <taxon>Bacteria</taxon>
        <taxon>Pseudomonadati</taxon>
        <taxon>Pseudomonadota</taxon>
        <taxon>Gammaproteobacteria</taxon>
        <taxon>Vibrionales</taxon>
        <taxon>Vibrionaceae</taxon>
        <taxon>Vibrio</taxon>
    </lineage>
</organism>
<name>A0AAX3U9D9_9VIBR</name>
<dbReference type="EMBL" id="CP118710">
    <property type="protein sequence ID" value="WGK83921.1"/>
    <property type="molecule type" value="Genomic_DNA"/>
</dbReference>
<dbReference type="InterPro" id="IPR021352">
    <property type="entry name" value="DUF2971"/>
</dbReference>
<proteinExistence type="predicted"/>
<dbReference type="Pfam" id="PF11185">
    <property type="entry name" value="DUF2971"/>
    <property type="match status" value="1"/>
</dbReference>
<evidence type="ECO:0000313" key="1">
    <source>
        <dbReference type="EMBL" id="WGK83921.1"/>
    </source>
</evidence>
<sequence length="261" mass="29957">MSIIENKELWATKIQYLNDENEYKLALNLANEYLNELKNLAQTELENQQVDELITNLGYVNDTNICVCSLSEHGDLLSQWRGYSSCLGGYSIGFEYNELARLAENQGFQLVKCVYDPTEQVRLVREAIDSVINEANEPEIMPGTWDFFETGKSFRNKLASISPIIKDHSFAEEAEWRLFSTRSFDELSFRAGRSMLTPFYRFSLGSNTKKLIGEIIVGHTPHAELAVRSTEAFLTKQHPPENDDYTCQFDVRPSAIPFRNW</sequence>
<dbReference type="AlphaFoldDB" id="A0AAX3U9D9"/>